<accession>A0ABY0FW91</accession>
<gene>
    <name evidence="3" type="ORF">AA0119_g11450</name>
</gene>
<feature type="transmembrane region" description="Helical" evidence="2">
    <location>
        <begin position="568"/>
        <end position="590"/>
    </location>
</feature>
<evidence type="ECO:0000256" key="2">
    <source>
        <dbReference type="SAM" id="Phobius"/>
    </source>
</evidence>
<sequence>MKSTKSLHREASQSTSSVYVEPKHDPVSTATPLLDPNESIPVPQGWPTSPSSIKHPMLLMLLHGAFDMALIAFSVSFLAFSIVVMSHNGDPTSENPTATSVLLKATKYGPTVFPLLFASVVGRATHATLLWRLEKGERIEILDTLATSTSLTSTITSQIQLRQINILSVLLVIVWALSPIGGQASLRQMSIEMMEERSDALFQYVVPLKDFRDRVSSRISAMNNIFISAIFAAPSSKSSPIDVWGNVKIPKIEYYEKSSEPDNNGWFNTVPSDDNFDVYASFVGTSIDFAEDESTTTDYDFYLQTEYLQLICTSTKYNRTGGEPEYRELPPDALNETGDPGIIWWSENDIANRRNKQPETLKPFKFTYDPAGLYPDATSFSCSVENSYVEVGIFCAGNSTCRAIKVRRSQLPQLPPAFTFMDLDEGWQLSIFMKAFMKTIGGGEEGSSSSNILNDYLVDPPRVLSPTQLDDEPEVSTPDEAFSERLGQLMNSYWTCICGEYTIAAGINANTSDFWDTEITFEPPKIDLDSFNSAGNYNWTYDNGKKSRVWSSKGHKVEHVDIIIAHKAWAITLYIASLVLIVFSLILPIVRHFFTAGPDIAMNFSSLATRNNAHVPIPAGGSFLPASDRFRLLKDLRLRFADAESKSDVGTLVIAAQGVEKAKYSRVRKGRLYE</sequence>
<feature type="transmembrane region" description="Helical" evidence="2">
    <location>
        <begin position="164"/>
        <end position="182"/>
    </location>
</feature>
<keyword evidence="2" id="KW-0812">Transmembrane</keyword>
<feature type="transmembrane region" description="Helical" evidence="2">
    <location>
        <begin position="58"/>
        <end position="84"/>
    </location>
</feature>
<comment type="caution">
    <text evidence="3">The sequence shown here is derived from an EMBL/GenBank/DDBJ whole genome shotgun (WGS) entry which is preliminary data.</text>
</comment>
<keyword evidence="4" id="KW-1185">Reference proteome</keyword>
<feature type="region of interest" description="Disordered" evidence="1">
    <location>
        <begin position="1"/>
        <end position="47"/>
    </location>
</feature>
<dbReference type="Proteomes" id="UP000293195">
    <property type="component" value="Unassembled WGS sequence"/>
</dbReference>
<evidence type="ECO:0000313" key="4">
    <source>
        <dbReference type="Proteomes" id="UP000293195"/>
    </source>
</evidence>
<feature type="transmembrane region" description="Helical" evidence="2">
    <location>
        <begin position="112"/>
        <end position="131"/>
    </location>
</feature>
<dbReference type="EMBL" id="PDXF01000086">
    <property type="protein sequence ID" value="RYN89323.1"/>
    <property type="molecule type" value="Genomic_DNA"/>
</dbReference>
<protein>
    <recommendedName>
        <fullName evidence="5">Ig-like domain-containing protein</fullName>
    </recommendedName>
</protein>
<name>A0ABY0FW91_9PLEO</name>
<evidence type="ECO:0000256" key="1">
    <source>
        <dbReference type="SAM" id="MobiDB-lite"/>
    </source>
</evidence>
<evidence type="ECO:0008006" key="5">
    <source>
        <dbReference type="Google" id="ProtNLM"/>
    </source>
</evidence>
<keyword evidence="2" id="KW-0472">Membrane</keyword>
<evidence type="ECO:0000313" key="3">
    <source>
        <dbReference type="EMBL" id="RYN89323.1"/>
    </source>
</evidence>
<proteinExistence type="predicted"/>
<reference evidence="4" key="1">
    <citation type="journal article" date="2019" name="bioRxiv">
        <title>Genomics, evolutionary history and diagnostics of the Alternaria alternata species group including apple and Asian pear pathotypes.</title>
        <authorList>
            <person name="Armitage A.D."/>
            <person name="Cockerton H.M."/>
            <person name="Sreenivasaprasad S."/>
            <person name="Woodhall J.W."/>
            <person name="Lane C.R."/>
            <person name="Harrison R.J."/>
            <person name="Clarkson J.P."/>
        </authorList>
    </citation>
    <scope>NUCLEOTIDE SEQUENCE [LARGE SCALE GENOMIC DNA]</scope>
    <source>
        <strain evidence="4">FERA 635</strain>
    </source>
</reference>
<keyword evidence="2" id="KW-1133">Transmembrane helix</keyword>
<organism evidence="3 4">
    <name type="scientific">Alternaria tenuissima</name>
    <dbReference type="NCBI Taxonomy" id="119927"/>
    <lineage>
        <taxon>Eukaryota</taxon>
        <taxon>Fungi</taxon>
        <taxon>Dikarya</taxon>
        <taxon>Ascomycota</taxon>
        <taxon>Pezizomycotina</taxon>
        <taxon>Dothideomycetes</taxon>
        <taxon>Pleosporomycetidae</taxon>
        <taxon>Pleosporales</taxon>
        <taxon>Pleosporineae</taxon>
        <taxon>Pleosporaceae</taxon>
        <taxon>Alternaria</taxon>
        <taxon>Alternaria sect. Alternaria</taxon>
        <taxon>Alternaria alternata complex</taxon>
    </lineage>
</organism>